<accession>A0A4R1R369</accession>
<keyword evidence="1" id="KW-0732">Signal</keyword>
<feature type="chain" id="PRO_5020571878" evidence="1">
    <location>
        <begin position="24"/>
        <end position="167"/>
    </location>
</feature>
<dbReference type="Proteomes" id="UP000295008">
    <property type="component" value="Unassembled WGS sequence"/>
</dbReference>
<dbReference type="AlphaFoldDB" id="A0A4R1R369"/>
<evidence type="ECO:0000313" key="3">
    <source>
        <dbReference type="Proteomes" id="UP000295008"/>
    </source>
</evidence>
<feature type="signal peptide" evidence="1">
    <location>
        <begin position="1"/>
        <end position="23"/>
    </location>
</feature>
<evidence type="ECO:0000256" key="1">
    <source>
        <dbReference type="SAM" id="SignalP"/>
    </source>
</evidence>
<organism evidence="2 3">
    <name type="scientific">Hydrogenispora ethanolica</name>
    <dbReference type="NCBI Taxonomy" id="1082276"/>
    <lineage>
        <taxon>Bacteria</taxon>
        <taxon>Bacillati</taxon>
        <taxon>Bacillota</taxon>
        <taxon>Hydrogenispora</taxon>
    </lineage>
</organism>
<reference evidence="2 3" key="1">
    <citation type="submission" date="2019-03" db="EMBL/GenBank/DDBJ databases">
        <title>Genomic Encyclopedia of Type Strains, Phase IV (KMG-IV): sequencing the most valuable type-strain genomes for metagenomic binning, comparative biology and taxonomic classification.</title>
        <authorList>
            <person name="Goeker M."/>
        </authorList>
    </citation>
    <scope>NUCLEOTIDE SEQUENCE [LARGE SCALE GENOMIC DNA]</scope>
    <source>
        <strain evidence="2 3">LX-B</strain>
    </source>
</reference>
<protein>
    <submittedName>
        <fullName evidence="2">Uncharacterized protein</fullName>
    </submittedName>
</protein>
<proteinExistence type="predicted"/>
<evidence type="ECO:0000313" key="2">
    <source>
        <dbReference type="EMBL" id="TCL59808.1"/>
    </source>
</evidence>
<dbReference type="EMBL" id="SLUN01000037">
    <property type="protein sequence ID" value="TCL59808.1"/>
    <property type="molecule type" value="Genomic_DNA"/>
</dbReference>
<gene>
    <name evidence="2" type="ORF">EDC14_103745</name>
</gene>
<comment type="caution">
    <text evidence="2">The sequence shown here is derived from an EMBL/GenBank/DDBJ whole genome shotgun (WGS) entry which is preliminary data.</text>
</comment>
<dbReference type="RefSeq" id="WP_132016461.1">
    <property type="nucleotide sequence ID" value="NZ_SLUN01000037.1"/>
</dbReference>
<sequence>MKKWLMGLLVAALVMTGSLSVLAKPHRFYGRPEKPYAGRNHRVREDARYVIHRTAQTIYDAQRAAEFGRRYDGLRWAIGHQQRARQLYDDGWYQDAIYHSLRARDFAVQVIQANRERPRRELFLNETERRYSQNAPKKDKLDIKLDFAKVGDELKLVRLKLGLDINQ</sequence>
<name>A0A4R1R369_HYDET</name>
<keyword evidence="3" id="KW-1185">Reference proteome</keyword>